<evidence type="ECO:0000259" key="1">
    <source>
        <dbReference type="Pfam" id="PF13274"/>
    </source>
</evidence>
<comment type="caution">
    <text evidence="2">The sequence shown here is derived from an EMBL/GenBank/DDBJ whole genome shotgun (WGS) entry which is preliminary data.</text>
</comment>
<dbReference type="AlphaFoldDB" id="A0A6N8JNB2"/>
<dbReference type="Proteomes" id="UP000463388">
    <property type="component" value="Unassembled WGS sequence"/>
</dbReference>
<dbReference type="OrthoDB" id="9799173at2"/>
<accession>A0A6N8JNB2</accession>
<proteinExistence type="predicted"/>
<organism evidence="2 3">
    <name type="scientific">Adlercreutzia mucosicola</name>
    <dbReference type="NCBI Taxonomy" id="580026"/>
    <lineage>
        <taxon>Bacteria</taxon>
        <taxon>Bacillati</taxon>
        <taxon>Actinomycetota</taxon>
        <taxon>Coriobacteriia</taxon>
        <taxon>Eggerthellales</taxon>
        <taxon>Eggerthellaceae</taxon>
        <taxon>Adlercreutzia</taxon>
    </lineage>
</organism>
<evidence type="ECO:0000313" key="2">
    <source>
        <dbReference type="EMBL" id="MVX61072.1"/>
    </source>
</evidence>
<gene>
    <name evidence="2" type="ORF">GKZ27_06355</name>
</gene>
<reference evidence="2 3" key="1">
    <citation type="submission" date="2019-12" db="EMBL/GenBank/DDBJ databases">
        <title>Microbes associate with the intestines of laboratory mice.</title>
        <authorList>
            <person name="Navarre W."/>
            <person name="Wong E."/>
        </authorList>
    </citation>
    <scope>NUCLEOTIDE SEQUENCE [LARGE SCALE GENOMIC DNA]</scope>
    <source>
        <strain evidence="2 3">NM66_B29</strain>
    </source>
</reference>
<protein>
    <submittedName>
        <fullName evidence="2">DUF4065 domain-containing protein</fullName>
    </submittedName>
</protein>
<dbReference type="InterPro" id="IPR025272">
    <property type="entry name" value="SocA_Panacea"/>
</dbReference>
<sequence length="91" mass="10372">MELTYHTHGFSIPLLNQPLFTIEPRAWARGPVYEQLWHEFKEGPAECAERDFSDTPFSEDELELIMAVCDAFGKYGGPKLSKFTHKEAPLG</sequence>
<name>A0A6N8JNB2_9ACTN</name>
<feature type="domain" description="Antitoxin SocA-like Panacea" evidence="1">
    <location>
        <begin position="5"/>
        <end position="88"/>
    </location>
</feature>
<dbReference type="EMBL" id="WSRR01000013">
    <property type="protein sequence ID" value="MVX61072.1"/>
    <property type="molecule type" value="Genomic_DNA"/>
</dbReference>
<keyword evidence="3" id="KW-1185">Reference proteome</keyword>
<evidence type="ECO:0000313" key="3">
    <source>
        <dbReference type="Proteomes" id="UP000463388"/>
    </source>
</evidence>
<dbReference type="Pfam" id="PF13274">
    <property type="entry name" value="SocA_Panacea"/>
    <property type="match status" value="1"/>
</dbReference>